<dbReference type="PANTHER" id="PTHR43685:SF2">
    <property type="entry name" value="GLYCOSYLTRANSFERASE 2-LIKE DOMAIN-CONTAINING PROTEIN"/>
    <property type="match status" value="1"/>
</dbReference>
<name>A0A2M8KJG0_9BACT</name>
<dbReference type="InterPro" id="IPR029044">
    <property type="entry name" value="Nucleotide-diphossugar_trans"/>
</dbReference>
<protein>
    <recommendedName>
        <fullName evidence="1">Glycosyltransferase 2-like domain-containing protein</fullName>
    </recommendedName>
</protein>
<comment type="caution">
    <text evidence="2">The sequence shown here is derived from an EMBL/GenBank/DDBJ whole genome shotgun (WGS) entry which is preliminary data.</text>
</comment>
<dbReference type="Pfam" id="PF00535">
    <property type="entry name" value="Glycos_transf_2"/>
    <property type="match status" value="1"/>
</dbReference>
<feature type="domain" description="Glycosyltransferase 2-like" evidence="1">
    <location>
        <begin position="5"/>
        <end position="156"/>
    </location>
</feature>
<reference evidence="3" key="1">
    <citation type="submission" date="2017-09" db="EMBL/GenBank/DDBJ databases">
        <title>Depth-based differentiation of microbial function through sediment-hosted aquifers and enrichment of novel symbionts in the deep terrestrial subsurface.</title>
        <authorList>
            <person name="Probst A.J."/>
            <person name="Ladd B."/>
            <person name="Jarett J.K."/>
            <person name="Geller-Mcgrath D.E."/>
            <person name="Sieber C.M.K."/>
            <person name="Emerson J.B."/>
            <person name="Anantharaman K."/>
            <person name="Thomas B.C."/>
            <person name="Malmstrom R."/>
            <person name="Stieglmeier M."/>
            <person name="Klingl A."/>
            <person name="Woyke T."/>
            <person name="Ryan C.M."/>
            <person name="Banfield J.F."/>
        </authorList>
    </citation>
    <scope>NUCLEOTIDE SEQUENCE [LARGE SCALE GENOMIC DNA]</scope>
</reference>
<gene>
    <name evidence="2" type="ORF">COU85_00300</name>
</gene>
<proteinExistence type="predicted"/>
<dbReference type="Proteomes" id="UP000231086">
    <property type="component" value="Unassembled WGS sequence"/>
</dbReference>
<feature type="non-terminal residue" evidence="2">
    <location>
        <position position="194"/>
    </location>
</feature>
<dbReference type="CDD" id="cd00761">
    <property type="entry name" value="Glyco_tranf_GTA_type"/>
    <property type="match status" value="1"/>
</dbReference>
<dbReference type="EMBL" id="PFEA01000007">
    <property type="protein sequence ID" value="PJE60056.1"/>
    <property type="molecule type" value="Genomic_DNA"/>
</dbReference>
<dbReference type="InterPro" id="IPR050834">
    <property type="entry name" value="Glycosyltransf_2"/>
</dbReference>
<evidence type="ECO:0000259" key="1">
    <source>
        <dbReference type="Pfam" id="PF00535"/>
    </source>
</evidence>
<dbReference type="SUPFAM" id="SSF53448">
    <property type="entry name" value="Nucleotide-diphospho-sugar transferases"/>
    <property type="match status" value="1"/>
</dbReference>
<evidence type="ECO:0000313" key="3">
    <source>
        <dbReference type="Proteomes" id="UP000231086"/>
    </source>
</evidence>
<dbReference type="AlphaFoldDB" id="A0A2M8KJG0"/>
<organism evidence="2 3">
    <name type="scientific">Candidatus Portnoybacteria bacterium CG10_big_fil_rev_8_21_14_0_10_44_7</name>
    <dbReference type="NCBI Taxonomy" id="1974816"/>
    <lineage>
        <taxon>Bacteria</taxon>
        <taxon>Candidatus Portnoyibacteriota</taxon>
    </lineage>
</organism>
<sequence>MPKVSVNILTKDRAGLLEKALLSVQKQTFSNYEAVVVNDGSTDNTAEVIQAFRHLNTQTINHQTSLGITQSRQEALLASEGEYVAILDDDDEWIDTGKLAKQAEHLDEHSDVVLVGGGIKILNSKFKILKHRPTSDAQIRNTMLFRNNFFTSTVMFRREAAITAGGFIRDEIDLAEDYDLWLRIGKLGKMFNFR</sequence>
<evidence type="ECO:0000313" key="2">
    <source>
        <dbReference type="EMBL" id="PJE60056.1"/>
    </source>
</evidence>
<dbReference type="Gene3D" id="3.90.550.10">
    <property type="entry name" value="Spore Coat Polysaccharide Biosynthesis Protein SpsA, Chain A"/>
    <property type="match status" value="1"/>
</dbReference>
<dbReference type="InterPro" id="IPR001173">
    <property type="entry name" value="Glyco_trans_2-like"/>
</dbReference>
<dbReference type="PANTHER" id="PTHR43685">
    <property type="entry name" value="GLYCOSYLTRANSFERASE"/>
    <property type="match status" value="1"/>
</dbReference>
<accession>A0A2M8KJG0</accession>